<organism evidence="2 3">
    <name type="scientific">Rohdeia mirabilis</name>
    <dbReference type="NCBI Taxonomy" id="2528008"/>
    <lineage>
        <taxon>Bacteria</taxon>
        <taxon>Pseudomonadati</taxon>
        <taxon>Planctomycetota</taxon>
        <taxon>Planctomycetia</taxon>
        <taxon>Planctomycetia incertae sedis</taxon>
        <taxon>Rohdeia</taxon>
    </lineage>
</organism>
<gene>
    <name evidence="2" type="ORF">Pla163_12340</name>
</gene>
<proteinExistence type="predicted"/>
<feature type="transmembrane region" description="Helical" evidence="1">
    <location>
        <begin position="41"/>
        <end position="63"/>
    </location>
</feature>
<sequence length="627" mass="66179">MTSDATASATTTVILTSTRTSAPRTSFHRVRPSASRRGRAALALVVAAFAVAGLSLAFLTTLLQRTTVAIGASYDGELNAAADDAIQLAVTGLWGAIERDHRGRTLAIEDARAALTERGLGPDGAELDLTGSAGLARVDDQWRMGEVCVDRLVAERSDQGSRTLVRIQVTTRVGEREGDTEPLVHRAERIFELERRPWAGGSFAVVTEDLGRTAASLAVDSAPRVFNRDPKLAGTFQHVRVAGLGALRAPDRALVAGSLYLGGGGLDADGRPIRDWSRLALDTVRLDVRGRIVERVDERSDDGSFATRSRLLLPCDPQQYRAFESLYLDQADPKRRAPIAWPTAFPPVPEPARTATSGRLTAARVRARVFASGARYHFDESVPDLSAPVSASEADRLVIDGHVAGSLVAIGTPSDPIRVEGDVVVDGDLVIGGTVAGRGRLLVLGAVHVPIDLLYSDGHEPLFGGRTLGRSLAGVENALAIAAAGAVVLGSPRTPDGELRAGLLAAFERGQLGDAGAALAPTTDWTTALDLALLCERLSAQRARWKPLEVDAALYSRTAVVGCSDPAAVGQSGAITVVGSLASQNLVVDAPSGLRVLFDPRAPELLDLRDPDQVRLTRTSAELGPRP</sequence>
<accession>A0A518CY37</accession>
<protein>
    <submittedName>
        <fullName evidence="2">Uncharacterized protein</fullName>
    </submittedName>
</protein>
<dbReference type="EMBL" id="CP036290">
    <property type="protein sequence ID" value="QDU84130.1"/>
    <property type="molecule type" value="Genomic_DNA"/>
</dbReference>
<keyword evidence="1" id="KW-0472">Membrane</keyword>
<dbReference type="AlphaFoldDB" id="A0A518CY37"/>
<dbReference type="RefSeq" id="WP_145185094.1">
    <property type="nucleotide sequence ID" value="NZ_CP036290.1"/>
</dbReference>
<keyword evidence="3" id="KW-1185">Reference proteome</keyword>
<evidence type="ECO:0000313" key="3">
    <source>
        <dbReference type="Proteomes" id="UP000319342"/>
    </source>
</evidence>
<reference evidence="2 3" key="1">
    <citation type="submission" date="2019-02" db="EMBL/GenBank/DDBJ databases">
        <title>Deep-cultivation of Planctomycetes and their phenomic and genomic characterization uncovers novel biology.</title>
        <authorList>
            <person name="Wiegand S."/>
            <person name="Jogler M."/>
            <person name="Boedeker C."/>
            <person name="Pinto D."/>
            <person name="Vollmers J."/>
            <person name="Rivas-Marin E."/>
            <person name="Kohn T."/>
            <person name="Peeters S.H."/>
            <person name="Heuer A."/>
            <person name="Rast P."/>
            <person name="Oberbeckmann S."/>
            <person name="Bunk B."/>
            <person name="Jeske O."/>
            <person name="Meyerdierks A."/>
            <person name="Storesund J.E."/>
            <person name="Kallscheuer N."/>
            <person name="Luecker S."/>
            <person name="Lage O.M."/>
            <person name="Pohl T."/>
            <person name="Merkel B.J."/>
            <person name="Hornburger P."/>
            <person name="Mueller R.-W."/>
            <person name="Bruemmer F."/>
            <person name="Labrenz M."/>
            <person name="Spormann A.M."/>
            <person name="Op den Camp H."/>
            <person name="Overmann J."/>
            <person name="Amann R."/>
            <person name="Jetten M.S.M."/>
            <person name="Mascher T."/>
            <person name="Medema M.H."/>
            <person name="Devos D.P."/>
            <person name="Kaster A.-K."/>
            <person name="Ovreas L."/>
            <person name="Rohde M."/>
            <person name="Galperin M.Y."/>
            <person name="Jogler C."/>
        </authorList>
    </citation>
    <scope>NUCLEOTIDE SEQUENCE [LARGE SCALE GENOMIC DNA]</scope>
    <source>
        <strain evidence="2 3">Pla163</strain>
    </source>
</reference>
<dbReference type="Proteomes" id="UP000319342">
    <property type="component" value="Chromosome"/>
</dbReference>
<evidence type="ECO:0000256" key="1">
    <source>
        <dbReference type="SAM" id="Phobius"/>
    </source>
</evidence>
<keyword evidence="1" id="KW-0812">Transmembrane</keyword>
<keyword evidence="1" id="KW-1133">Transmembrane helix</keyword>
<name>A0A518CY37_9BACT</name>
<evidence type="ECO:0000313" key="2">
    <source>
        <dbReference type="EMBL" id="QDU84130.1"/>
    </source>
</evidence>